<dbReference type="RefSeq" id="WP_097245846.1">
    <property type="nucleotide sequence ID" value="NZ_OBEG01000003.1"/>
</dbReference>
<dbReference type="Proteomes" id="UP000219565">
    <property type="component" value="Unassembled WGS sequence"/>
</dbReference>
<protein>
    <submittedName>
        <fullName evidence="1">Uncharacterized protein</fullName>
    </submittedName>
</protein>
<sequence>MNNTPPSLTGVWIVADGDHGGSTVIPCAREIDAYRIVHANGYGKVHWVPFNVDLHDIIYRRIDVPLPPRELEHAEHVANCDICQRAA</sequence>
<evidence type="ECO:0000313" key="1">
    <source>
        <dbReference type="EMBL" id="SNY84217.1"/>
    </source>
</evidence>
<accession>A0A285LJJ4</accession>
<gene>
    <name evidence="1" type="ORF">SAMN04244553_3609</name>
</gene>
<dbReference type="EMBL" id="OBEG01000003">
    <property type="protein sequence ID" value="SNY84217.1"/>
    <property type="molecule type" value="Genomic_DNA"/>
</dbReference>
<name>A0A285LJJ4_9NOCA</name>
<dbReference type="AlphaFoldDB" id="A0A285LJJ4"/>
<organism evidence="1 2">
    <name type="scientific">Nocardia amikacinitolerans</name>
    <dbReference type="NCBI Taxonomy" id="756689"/>
    <lineage>
        <taxon>Bacteria</taxon>
        <taxon>Bacillati</taxon>
        <taxon>Actinomycetota</taxon>
        <taxon>Actinomycetes</taxon>
        <taxon>Mycobacteriales</taxon>
        <taxon>Nocardiaceae</taxon>
        <taxon>Nocardia</taxon>
    </lineage>
</organism>
<evidence type="ECO:0000313" key="2">
    <source>
        <dbReference type="Proteomes" id="UP000219565"/>
    </source>
</evidence>
<keyword evidence="2" id="KW-1185">Reference proteome</keyword>
<proteinExistence type="predicted"/>
<reference evidence="1 2" key="1">
    <citation type="submission" date="2017-09" db="EMBL/GenBank/DDBJ databases">
        <authorList>
            <person name="Ehlers B."/>
            <person name="Leendertz F.H."/>
        </authorList>
    </citation>
    <scope>NUCLEOTIDE SEQUENCE [LARGE SCALE GENOMIC DNA]</scope>
    <source>
        <strain evidence="1 2">DSM 45537</strain>
    </source>
</reference>